<evidence type="ECO:0000256" key="1">
    <source>
        <dbReference type="SAM" id="Phobius"/>
    </source>
</evidence>
<feature type="transmembrane region" description="Helical" evidence="1">
    <location>
        <begin position="26"/>
        <end position="50"/>
    </location>
</feature>
<dbReference type="AlphaFoldDB" id="A0A316DUF2"/>
<name>A0A316DUF2_9FLAO</name>
<keyword evidence="1" id="KW-0472">Membrane</keyword>
<dbReference type="EMBL" id="QGGQ01000010">
    <property type="protein sequence ID" value="PWK21694.1"/>
    <property type="molecule type" value="Genomic_DNA"/>
</dbReference>
<proteinExistence type="predicted"/>
<organism evidence="2 3">
    <name type="scientific">Maribacter polysiphoniae</name>
    <dbReference type="NCBI Taxonomy" id="429344"/>
    <lineage>
        <taxon>Bacteria</taxon>
        <taxon>Pseudomonadati</taxon>
        <taxon>Bacteroidota</taxon>
        <taxon>Flavobacteriia</taxon>
        <taxon>Flavobacteriales</taxon>
        <taxon>Flavobacteriaceae</taxon>
        <taxon>Maribacter</taxon>
    </lineage>
</organism>
<gene>
    <name evidence="2" type="ORF">LX92_03473</name>
</gene>
<protein>
    <submittedName>
        <fullName evidence="2">Uncharacterized protein</fullName>
    </submittedName>
</protein>
<comment type="caution">
    <text evidence="2">The sequence shown here is derived from an EMBL/GenBank/DDBJ whole genome shotgun (WGS) entry which is preliminary data.</text>
</comment>
<evidence type="ECO:0000313" key="3">
    <source>
        <dbReference type="Proteomes" id="UP000245667"/>
    </source>
</evidence>
<reference evidence="2 3" key="1">
    <citation type="submission" date="2018-05" db="EMBL/GenBank/DDBJ databases">
        <title>Genomic Encyclopedia of Archaeal and Bacterial Type Strains, Phase II (KMG-II): from individual species to whole genera.</title>
        <authorList>
            <person name="Goeker M."/>
        </authorList>
    </citation>
    <scope>NUCLEOTIDE SEQUENCE [LARGE SCALE GENOMIC DNA]</scope>
    <source>
        <strain evidence="2 3">DSM 23514</strain>
    </source>
</reference>
<dbReference type="Proteomes" id="UP000245667">
    <property type="component" value="Unassembled WGS sequence"/>
</dbReference>
<sequence length="108" mass="12690">MQFQMASSELLLDYLQLKVGVHKSEFLLTPNICLSLFFVILMISMVWLFIQFKKVNPLFELYRLLLIFLIISIKPQRRSIITIAQVFTKAFQDANPCLLILQDSFLLY</sequence>
<accession>A0A316DUF2</accession>
<keyword evidence="1" id="KW-1133">Transmembrane helix</keyword>
<keyword evidence="1" id="KW-0812">Transmembrane</keyword>
<evidence type="ECO:0000313" key="2">
    <source>
        <dbReference type="EMBL" id="PWK21694.1"/>
    </source>
</evidence>